<evidence type="ECO:0000256" key="1">
    <source>
        <dbReference type="SAM" id="MobiDB-lite"/>
    </source>
</evidence>
<protein>
    <recommendedName>
        <fullName evidence="4">Trafficking protein particle complex subunit 12</fullName>
    </recommendedName>
</protein>
<accession>A0ABR0K0T4</accession>
<sequence length="460" mass="50303">MASSVHRKQLSRASLPRRTTKGPLDQEQDPLSATHSPISPSSTKASSTISPLGRSQDVNPFEERTYTQASLLGEEPDEQLDSASDKNLSFLLDAAIYHPLSAVDVPGPFRKPFPGPPPQGTTTNQALKHVESLIVKCDFLGAAHLAAVCLTSGLVKPTDHVSIFRFLAIRYSCLEIVGQLLLAAQEAKALEDLSSEFYYIAPEITAAEIEAHHGQRPLAEHIMPFSLRVQAIRLQNIGFSDPRRGVTMLYDLGLEVREHLTSPYTTQTEHMEWSQRLESLGLHVVNALIELGDVDCAQRTLAQSKPTEPKAQARWVSRMTLMLLKLGQIKKAQECVDQLQSRESGKAVLSGLLAVADGRLEEATESLGGLANRDDDSDVSALAKQNLAVALLYLGRIAEAKSLLEGLIEEGHSFPSLTINLTTIFDLTSDRSRDQKVALIGKLAVSQTQQRAFTNADFKL</sequence>
<feature type="compositionally biased region" description="Low complexity" evidence="1">
    <location>
        <begin position="36"/>
        <end position="51"/>
    </location>
</feature>
<evidence type="ECO:0000313" key="2">
    <source>
        <dbReference type="EMBL" id="KAK5081072.1"/>
    </source>
</evidence>
<feature type="compositionally biased region" description="Basic residues" evidence="1">
    <location>
        <begin position="1"/>
        <end position="10"/>
    </location>
</feature>
<feature type="region of interest" description="Disordered" evidence="1">
    <location>
        <begin position="1"/>
        <end position="61"/>
    </location>
</feature>
<dbReference type="Proteomes" id="UP001345013">
    <property type="component" value="Unassembled WGS sequence"/>
</dbReference>
<dbReference type="PANTHER" id="PTHR21581">
    <property type="entry name" value="D-ALANYL-D-ALANINE CARBOXYPEPTIDASE"/>
    <property type="match status" value="1"/>
</dbReference>
<proteinExistence type="predicted"/>
<gene>
    <name evidence="2" type="ORF">LTR24_008344</name>
</gene>
<name>A0ABR0K0T4_9EURO</name>
<keyword evidence="3" id="KW-1185">Reference proteome</keyword>
<dbReference type="SUPFAM" id="SSF48452">
    <property type="entry name" value="TPR-like"/>
    <property type="match status" value="1"/>
</dbReference>
<organism evidence="2 3">
    <name type="scientific">Lithohypha guttulata</name>
    <dbReference type="NCBI Taxonomy" id="1690604"/>
    <lineage>
        <taxon>Eukaryota</taxon>
        <taxon>Fungi</taxon>
        <taxon>Dikarya</taxon>
        <taxon>Ascomycota</taxon>
        <taxon>Pezizomycotina</taxon>
        <taxon>Eurotiomycetes</taxon>
        <taxon>Chaetothyriomycetidae</taxon>
        <taxon>Chaetothyriales</taxon>
        <taxon>Trichomeriaceae</taxon>
        <taxon>Lithohypha</taxon>
    </lineage>
</organism>
<dbReference type="InterPro" id="IPR011990">
    <property type="entry name" value="TPR-like_helical_dom_sf"/>
</dbReference>
<evidence type="ECO:0008006" key="4">
    <source>
        <dbReference type="Google" id="ProtNLM"/>
    </source>
</evidence>
<evidence type="ECO:0000313" key="3">
    <source>
        <dbReference type="Proteomes" id="UP001345013"/>
    </source>
</evidence>
<dbReference type="EMBL" id="JAVRRG010000142">
    <property type="protein sequence ID" value="KAK5081072.1"/>
    <property type="molecule type" value="Genomic_DNA"/>
</dbReference>
<comment type="caution">
    <text evidence="2">The sequence shown here is derived from an EMBL/GenBank/DDBJ whole genome shotgun (WGS) entry which is preliminary data.</text>
</comment>
<reference evidence="2 3" key="1">
    <citation type="submission" date="2023-08" db="EMBL/GenBank/DDBJ databases">
        <title>Black Yeasts Isolated from many extreme environments.</title>
        <authorList>
            <person name="Coleine C."/>
            <person name="Stajich J.E."/>
            <person name="Selbmann L."/>
        </authorList>
    </citation>
    <scope>NUCLEOTIDE SEQUENCE [LARGE SCALE GENOMIC DNA]</scope>
    <source>
        <strain evidence="2 3">CCFEE 5885</strain>
    </source>
</reference>
<dbReference type="Gene3D" id="1.25.40.10">
    <property type="entry name" value="Tetratricopeptide repeat domain"/>
    <property type="match status" value="1"/>
</dbReference>
<dbReference type="PANTHER" id="PTHR21581:SF6">
    <property type="entry name" value="TRAFFICKING PROTEIN PARTICLE COMPLEX SUBUNIT 12"/>
    <property type="match status" value="1"/>
</dbReference>